<keyword evidence="3" id="KW-1185">Reference proteome</keyword>
<accession>A0A022QAF0</accession>
<evidence type="ECO:0000313" key="3">
    <source>
        <dbReference type="Proteomes" id="UP000030748"/>
    </source>
</evidence>
<feature type="non-terminal residue" evidence="2">
    <location>
        <position position="1"/>
    </location>
</feature>
<dbReference type="EMBL" id="KI631928">
    <property type="protein sequence ID" value="EYU25662.1"/>
    <property type="molecule type" value="Genomic_DNA"/>
</dbReference>
<feature type="region of interest" description="Disordered" evidence="1">
    <location>
        <begin position="1"/>
        <end position="37"/>
    </location>
</feature>
<dbReference type="Proteomes" id="UP000030748">
    <property type="component" value="Unassembled WGS sequence"/>
</dbReference>
<protein>
    <submittedName>
        <fullName evidence="2">Uncharacterized protein</fullName>
    </submittedName>
</protein>
<gene>
    <name evidence="2" type="ORF">MIMGU_mgv1a0209251mg</name>
</gene>
<reference evidence="2 3" key="1">
    <citation type="journal article" date="2013" name="Proc. Natl. Acad. Sci. U.S.A.">
        <title>Fine-scale variation in meiotic recombination in Mimulus inferred from population shotgun sequencing.</title>
        <authorList>
            <person name="Hellsten U."/>
            <person name="Wright K.M."/>
            <person name="Jenkins J."/>
            <person name="Shu S."/>
            <person name="Yuan Y."/>
            <person name="Wessler S.R."/>
            <person name="Schmutz J."/>
            <person name="Willis J.H."/>
            <person name="Rokhsar D.S."/>
        </authorList>
    </citation>
    <scope>NUCLEOTIDE SEQUENCE [LARGE SCALE GENOMIC DNA]</scope>
    <source>
        <strain evidence="3">cv. DUN x IM62</strain>
    </source>
</reference>
<name>A0A022QAF0_ERYGU</name>
<organism evidence="2 3">
    <name type="scientific">Erythranthe guttata</name>
    <name type="common">Yellow monkey flower</name>
    <name type="synonym">Mimulus guttatus</name>
    <dbReference type="NCBI Taxonomy" id="4155"/>
    <lineage>
        <taxon>Eukaryota</taxon>
        <taxon>Viridiplantae</taxon>
        <taxon>Streptophyta</taxon>
        <taxon>Embryophyta</taxon>
        <taxon>Tracheophyta</taxon>
        <taxon>Spermatophyta</taxon>
        <taxon>Magnoliopsida</taxon>
        <taxon>eudicotyledons</taxon>
        <taxon>Gunneridae</taxon>
        <taxon>Pentapetalae</taxon>
        <taxon>asterids</taxon>
        <taxon>lamiids</taxon>
        <taxon>Lamiales</taxon>
        <taxon>Phrymaceae</taxon>
        <taxon>Erythranthe</taxon>
    </lineage>
</organism>
<proteinExistence type="predicted"/>
<evidence type="ECO:0000256" key="1">
    <source>
        <dbReference type="SAM" id="MobiDB-lite"/>
    </source>
</evidence>
<dbReference type="AlphaFoldDB" id="A0A022QAF0"/>
<sequence length="37" mass="4375">RKHSTKYNRQPKYSRERVPDSPPRAGSRVPPQGQTRR</sequence>
<feature type="non-terminal residue" evidence="2">
    <location>
        <position position="37"/>
    </location>
</feature>
<evidence type="ECO:0000313" key="2">
    <source>
        <dbReference type="EMBL" id="EYU25662.1"/>
    </source>
</evidence>